<feature type="domain" description="Pseudouridine synthase I TruA alpha/beta" evidence="4">
    <location>
        <begin position="258"/>
        <end position="392"/>
    </location>
</feature>
<comment type="caution">
    <text evidence="5">The sequence shown here is derived from an EMBL/GenBank/DDBJ whole genome shotgun (WGS) entry which is preliminary data.</text>
</comment>
<evidence type="ECO:0000259" key="4">
    <source>
        <dbReference type="Pfam" id="PF01416"/>
    </source>
</evidence>
<protein>
    <submittedName>
        <fullName evidence="5">Pseudouridine synthase</fullName>
    </submittedName>
</protein>
<dbReference type="GO" id="GO:0009982">
    <property type="term" value="F:pseudouridine synthase activity"/>
    <property type="evidence" value="ECO:0007669"/>
    <property type="project" value="InterPro"/>
</dbReference>
<organism evidence="5 6">
    <name type="scientific">Piromyces finnis</name>
    <dbReference type="NCBI Taxonomy" id="1754191"/>
    <lineage>
        <taxon>Eukaryota</taxon>
        <taxon>Fungi</taxon>
        <taxon>Fungi incertae sedis</taxon>
        <taxon>Chytridiomycota</taxon>
        <taxon>Chytridiomycota incertae sedis</taxon>
        <taxon>Neocallimastigomycetes</taxon>
        <taxon>Neocallimastigales</taxon>
        <taxon>Neocallimastigaceae</taxon>
        <taxon>Piromyces</taxon>
    </lineage>
</organism>
<accession>A0A1Y1V7V5</accession>
<dbReference type="Gene3D" id="3.30.70.580">
    <property type="entry name" value="Pseudouridine synthase I, catalytic domain, N-terminal subdomain"/>
    <property type="match status" value="1"/>
</dbReference>
<gene>
    <name evidence="5" type="ORF">BCR36DRAFT_584038</name>
</gene>
<proteinExistence type="inferred from homology"/>
<name>A0A1Y1V7V5_9FUNG</name>
<evidence type="ECO:0000256" key="1">
    <source>
        <dbReference type="ARBA" id="ARBA00009375"/>
    </source>
</evidence>
<dbReference type="STRING" id="1754191.A0A1Y1V7V5"/>
<dbReference type="GO" id="GO:1990481">
    <property type="term" value="P:mRNA pseudouridine synthesis"/>
    <property type="evidence" value="ECO:0007669"/>
    <property type="project" value="TreeGrafter"/>
</dbReference>
<dbReference type="GO" id="GO:0005737">
    <property type="term" value="C:cytoplasm"/>
    <property type="evidence" value="ECO:0007669"/>
    <property type="project" value="TreeGrafter"/>
</dbReference>
<dbReference type="PANTHER" id="PTHR11142:SF5">
    <property type="entry name" value="TRNA PSEUDOURIDINE(38_39) SYNTHASE"/>
    <property type="match status" value="1"/>
</dbReference>
<dbReference type="PANTHER" id="PTHR11142">
    <property type="entry name" value="PSEUDOURIDYLATE SYNTHASE"/>
    <property type="match status" value="1"/>
</dbReference>
<reference evidence="5 6" key="1">
    <citation type="submission" date="2016-08" db="EMBL/GenBank/DDBJ databases">
        <title>Genomes of anaerobic fungi encode conserved fungal cellulosomes for biomass hydrolysis.</title>
        <authorList>
            <consortium name="DOE Joint Genome Institute"/>
            <person name="Haitjema C.H."/>
            <person name="Gilmore S.P."/>
            <person name="Henske J.K."/>
            <person name="Solomon K.V."/>
            <person name="De Groot R."/>
            <person name="Kuo A."/>
            <person name="Mondo S.J."/>
            <person name="Salamov A.A."/>
            <person name="Labutti K."/>
            <person name="Zhao Z."/>
            <person name="Chiniquy J."/>
            <person name="Barry K."/>
            <person name="Brewer H.M."/>
            <person name="Purvine S.O."/>
            <person name="Wright A.T."/>
            <person name="Boxma B."/>
            <person name="Van Alen T."/>
            <person name="Hackstein J.H."/>
            <person name="Baker S.E."/>
            <person name="Grigoriev I.V."/>
            <person name="O'Malley M.A."/>
        </authorList>
    </citation>
    <scope>NUCLEOTIDE SEQUENCE [LARGE SCALE GENOMIC DNA]</scope>
    <source>
        <strain evidence="6">finn</strain>
    </source>
</reference>
<evidence type="ECO:0000313" key="5">
    <source>
        <dbReference type="EMBL" id="ORX48921.1"/>
    </source>
</evidence>
<keyword evidence="3" id="KW-0413">Isomerase</keyword>
<dbReference type="InterPro" id="IPR020094">
    <property type="entry name" value="TruA/RsuA/RluB/E/F_N"/>
</dbReference>
<dbReference type="EMBL" id="MCFH01000025">
    <property type="protein sequence ID" value="ORX48921.1"/>
    <property type="molecule type" value="Genomic_DNA"/>
</dbReference>
<dbReference type="HAMAP" id="MF_00171">
    <property type="entry name" value="TruA"/>
    <property type="match status" value="1"/>
</dbReference>
<dbReference type="Proteomes" id="UP000193719">
    <property type="component" value="Unassembled WGS sequence"/>
</dbReference>
<dbReference type="InterPro" id="IPR020097">
    <property type="entry name" value="PsdUridine_synth_TruA_a/b_dom"/>
</dbReference>
<keyword evidence="6" id="KW-1185">Reference proteome</keyword>
<sequence length="528" mass="61691">MSQDLNEKKLEEKQESLLDFESWEKKDLINYIKKHIDIKTTTSNVNKTTNKSKGKREFDFTKCCYRYIALKIAYFGWNYQGFAAQAEECNVSTIEGHLFDALKKLKLIQDRKSCHYSLCGRTDKGVSAFSQIVGLYVRSTLQNDPSKGIYTFEELKDLKKKNIKIENDSMEIINENEDDNNKNNINSNIEPFNESLIKSTEQEMDYVNMLNRILPADIRILAWSPIKPSFNARYGCSYRKYHYFFSGQDLDIELMQKACKKLEGHHDFRNFCKIDPTKPNKFQRTIYSCSIFKASDISEITKSSENKGTSNSSSIVENYHPFDIYVFEIKGMAFLWHQVRCCMAILFLIGKHKENIEIIDKLLNVDDEKDIGKPIYDLAPEIPLVLVDTGYPKNTFYWINDKNVTSNNNPQNCINYIKNMSILLEIWQNEAIKLSLISKLLIDQWHFQNHLNTDNNNTINKIDAQNFNSILKFIQSHNLDGWYNSKRIQKVTLKNGNTLTNTSNYTPLLKRKKCSTFNEKFERKKQKK</sequence>
<evidence type="ECO:0000256" key="2">
    <source>
        <dbReference type="ARBA" id="ARBA00022694"/>
    </source>
</evidence>
<evidence type="ECO:0000313" key="6">
    <source>
        <dbReference type="Proteomes" id="UP000193719"/>
    </source>
</evidence>
<evidence type="ECO:0000256" key="3">
    <source>
        <dbReference type="ARBA" id="ARBA00023235"/>
    </source>
</evidence>
<keyword evidence="2" id="KW-0819">tRNA processing</keyword>
<dbReference type="OrthoDB" id="25767at2759"/>
<dbReference type="AlphaFoldDB" id="A0A1Y1V7V5"/>
<dbReference type="SUPFAM" id="SSF55120">
    <property type="entry name" value="Pseudouridine synthase"/>
    <property type="match status" value="1"/>
</dbReference>
<dbReference type="InterPro" id="IPR020095">
    <property type="entry name" value="PsdUridine_synth_TruA_C"/>
</dbReference>
<comment type="similarity">
    <text evidence="1">Belongs to the tRNA pseudouridine synthase TruA family.</text>
</comment>
<dbReference type="GO" id="GO:0005634">
    <property type="term" value="C:nucleus"/>
    <property type="evidence" value="ECO:0007669"/>
    <property type="project" value="TreeGrafter"/>
</dbReference>
<reference evidence="5 6" key="2">
    <citation type="submission" date="2016-08" db="EMBL/GenBank/DDBJ databases">
        <title>Pervasive Adenine N6-methylation of Active Genes in Fungi.</title>
        <authorList>
            <consortium name="DOE Joint Genome Institute"/>
            <person name="Mondo S.J."/>
            <person name="Dannebaum R.O."/>
            <person name="Kuo R.C."/>
            <person name="Labutti K."/>
            <person name="Haridas S."/>
            <person name="Kuo A."/>
            <person name="Salamov A."/>
            <person name="Ahrendt S.R."/>
            <person name="Lipzen A."/>
            <person name="Sullivan W."/>
            <person name="Andreopoulos W.B."/>
            <person name="Clum A."/>
            <person name="Lindquist E."/>
            <person name="Daum C."/>
            <person name="Ramamoorthy G.K."/>
            <person name="Gryganskyi A."/>
            <person name="Culley D."/>
            <person name="Magnuson J.K."/>
            <person name="James T.Y."/>
            <person name="O'Malley M.A."/>
            <person name="Stajich J.E."/>
            <person name="Spatafora J.W."/>
            <person name="Visel A."/>
            <person name="Grigoriev I.V."/>
        </authorList>
    </citation>
    <scope>NUCLEOTIDE SEQUENCE [LARGE SCALE GENOMIC DNA]</scope>
    <source>
        <strain evidence="6">finn</strain>
    </source>
</reference>
<feature type="non-terminal residue" evidence="5">
    <location>
        <position position="1"/>
    </location>
</feature>
<dbReference type="Pfam" id="PF01416">
    <property type="entry name" value="PseudoU_synth_1"/>
    <property type="match status" value="1"/>
</dbReference>
<dbReference type="GO" id="GO:0003723">
    <property type="term" value="F:RNA binding"/>
    <property type="evidence" value="ECO:0007669"/>
    <property type="project" value="InterPro"/>
</dbReference>
<dbReference type="InterPro" id="IPR020103">
    <property type="entry name" value="PsdUridine_synth_cat_dom_sf"/>
</dbReference>
<dbReference type="GO" id="GO:0031119">
    <property type="term" value="P:tRNA pseudouridine synthesis"/>
    <property type="evidence" value="ECO:0007669"/>
    <property type="project" value="TreeGrafter"/>
</dbReference>
<dbReference type="InterPro" id="IPR001406">
    <property type="entry name" value="PsdUridine_synth_TruA"/>
</dbReference>
<dbReference type="Gene3D" id="3.30.70.660">
    <property type="entry name" value="Pseudouridine synthase I, catalytic domain, C-terminal subdomain"/>
    <property type="match status" value="1"/>
</dbReference>